<proteinExistence type="predicted"/>
<dbReference type="SMART" id="SM00028">
    <property type="entry name" value="TPR"/>
    <property type="match status" value="3"/>
</dbReference>
<dbReference type="SUPFAM" id="SSF48452">
    <property type="entry name" value="TPR-like"/>
    <property type="match status" value="1"/>
</dbReference>
<evidence type="ECO:0000256" key="2">
    <source>
        <dbReference type="ARBA" id="ARBA00022803"/>
    </source>
</evidence>
<evidence type="ECO:0000313" key="4">
    <source>
        <dbReference type="EMBL" id="OFC69256.1"/>
    </source>
</evidence>
<dbReference type="AlphaFoldDB" id="A0A1E7Z6V0"/>
<name>A0A1E7Z6V0_9ALTE</name>
<reference evidence="4 5" key="1">
    <citation type="submission" date="2016-08" db="EMBL/GenBank/DDBJ databases">
        <authorList>
            <person name="Seilhamer J.J."/>
        </authorList>
    </citation>
    <scope>NUCLEOTIDE SEQUENCE [LARGE SCALE GENOMIC DNA]</scope>
    <source>
        <strain evidence="4 5">KCTC 42603</strain>
    </source>
</reference>
<dbReference type="Proteomes" id="UP000175691">
    <property type="component" value="Unassembled WGS sequence"/>
</dbReference>
<feature type="signal peptide" evidence="3">
    <location>
        <begin position="1"/>
        <end position="21"/>
    </location>
</feature>
<dbReference type="STRING" id="1656094.BFC18_19115"/>
<keyword evidence="3" id="KW-0732">Signal</keyword>
<dbReference type="EMBL" id="MDHN01000041">
    <property type="protein sequence ID" value="OFC69256.1"/>
    <property type="molecule type" value="Genomic_DNA"/>
</dbReference>
<keyword evidence="1" id="KW-0677">Repeat</keyword>
<dbReference type="InterPro" id="IPR011990">
    <property type="entry name" value="TPR-like_helical_dom_sf"/>
</dbReference>
<evidence type="ECO:0000256" key="1">
    <source>
        <dbReference type="ARBA" id="ARBA00022737"/>
    </source>
</evidence>
<evidence type="ECO:0008006" key="6">
    <source>
        <dbReference type="Google" id="ProtNLM"/>
    </source>
</evidence>
<keyword evidence="2" id="KW-0802">TPR repeat</keyword>
<organism evidence="4 5">
    <name type="scientific">Alteromonas confluentis</name>
    <dbReference type="NCBI Taxonomy" id="1656094"/>
    <lineage>
        <taxon>Bacteria</taxon>
        <taxon>Pseudomonadati</taxon>
        <taxon>Pseudomonadota</taxon>
        <taxon>Gammaproteobacteria</taxon>
        <taxon>Alteromonadales</taxon>
        <taxon>Alteromonadaceae</taxon>
        <taxon>Alteromonas/Salinimonas group</taxon>
        <taxon>Alteromonas</taxon>
    </lineage>
</organism>
<keyword evidence="5" id="KW-1185">Reference proteome</keyword>
<feature type="chain" id="PRO_5009209407" description="Tetratricopeptide repeat protein" evidence="3">
    <location>
        <begin position="22"/>
        <end position="429"/>
    </location>
</feature>
<dbReference type="Pfam" id="PF13432">
    <property type="entry name" value="TPR_16"/>
    <property type="match status" value="2"/>
</dbReference>
<protein>
    <recommendedName>
        <fullName evidence="6">Tetratricopeptide repeat protein</fullName>
    </recommendedName>
</protein>
<dbReference type="PANTHER" id="PTHR44186">
    <property type="match status" value="1"/>
</dbReference>
<gene>
    <name evidence="4" type="ORF">BFC18_19115</name>
</gene>
<dbReference type="InterPro" id="IPR019734">
    <property type="entry name" value="TPR_rpt"/>
</dbReference>
<evidence type="ECO:0000313" key="5">
    <source>
        <dbReference type="Proteomes" id="UP000175691"/>
    </source>
</evidence>
<evidence type="ECO:0000256" key="3">
    <source>
        <dbReference type="SAM" id="SignalP"/>
    </source>
</evidence>
<accession>A0A1E7Z6V0</accession>
<dbReference type="Gene3D" id="1.25.40.10">
    <property type="entry name" value="Tetratricopeptide repeat domain"/>
    <property type="match status" value="3"/>
</dbReference>
<comment type="caution">
    <text evidence="4">The sequence shown here is derived from an EMBL/GenBank/DDBJ whole genome shotgun (WGS) entry which is preliminary data.</text>
</comment>
<dbReference type="PANTHER" id="PTHR44186:SF1">
    <property type="entry name" value="BARDET-BIEDL SYNDROME 4 PROTEIN"/>
    <property type="match status" value="1"/>
</dbReference>
<sequence>MSAVALVLGVGAAIAAPMAAAQESAPAAAAPKKPSGPVICPGYVKGKTTLVGERTGKKVQAAFEAYNEDRVQEAIDILKEVDPSDDFDRAYVNRFLGNLIASQEGKGMEAFGYLKSSVEPKVLNDLEHAGTLKLLGDLSMQEQKYSDAVSYYDQWMDFTCKEDAQVYTRKAQALYEQKKFDQVASAADNAIRLNEEADKLDKNPYLLKLSAFFESKKYPETVSVAETLVNKFPDNGTYWIQLSSFYMMVERFDKAVQTLDVAYTAGFLEKDSQIKQLASLYSNAGNPHAAASLLAKYVNSGLLKKDAEMFANIANSFHQAKDYKDAASFYGKAAAADSDPEYYRKQGTLLLVAEDYKGAIKALTNALERGAEDPAKIHFSLMEANFYAGNFKAAYEHNQKAKEDKSLRRNALAWEPYIKDKAKNRGIKI</sequence>